<protein>
    <submittedName>
        <fullName evidence="1">Uncharacterized protein</fullName>
    </submittedName>
</protein>
<dbReference type="AlphaFoldDB" id="A0A8S1X3Q0"/>
<gene>
    <name evidence="1" type="ORF">PPENT_87.1.T1100008</name>
</gene>
<keyword evidence="2" id="KW-1185">Reference proteome</keyword>
<organism evidence="1 2">
    <name type="scientific">Paramecium pentaurelia</name>
    <dbReference type="NCBI Taxonomy" id="43138"/>
    <lineage>
        <taxon>Eukaryota</taxon>
        <taxon>Sar</taxon>
        <taxon>Alveolata</taxon>
        <taxon>Ciliophora</taxon>
        <taxon>Intramacronucleata</taxon>
        <taxon>Oligohymenophorea</taxon>
        <taxon>Peniculida</taxon>
        <taxon>Parameciidae</taxon>
        <taxon>Paramecium</taxon>
    </lineage>
</organism>
<comment type="caution">
    <text evidence="1">The sequence shown here is derived from an EMBL/GenBank/DDBJ whole genome shotgun (WGS) entry which is preliminary data.</text>
</comment>
<accession>A0A8S1X3Q0</accession>
<sequence length="151" mass="17807">MDLSWNPNQHTQEKGNHFETLQEDGQEDPINNLVENKIQENRDIKQILTEYDDTFLIQLLRNFSCNIISQGQICQNQINDLLIMNEPFIIQNEKFQIYVIQEDDDNNILFQSNNEGQYSNEVQQVIQCGDNNVEQQNESLQIIHPKEKQIQ</sequence>
<proteinExistence type="predicted"/>
<evidence type="ECO:0000313" key="1">
    <source>
        <dbReference type="EMBL" id="CAD8195557.1"/>
    </source>
</evidence>
<dbReference type="Proteomes" id="UP000689195">
    <property type="component" value="Unassembled WGS sequence"/>
</dbReference>
<reference evidence="1" key="1">
    <citation type="submission" date="2021-01" db="EMBL/GenBank/DDBJ databases">
        <authorList>
            <consortium name="Genoscope - CEA"/>
            <person name="William W."/>
        </authorList>
    </citation>
    <scope>NUCLEOTIDE SEQUENCE</scope>
</reference>
<evidence type="ECO:0000313" key="2">
    <source>
        <dbReference type="Proteomes" id="UP000689195"/>
    </source>
</evidence>
<name>A0A8S1X3Q0_9CILI</name>
<dbReference type="EMBL" id="CAJJDO010000110">
    <property type="protein sequence ID" value="CAD8195557.1"/>
    <property type="molecule type" value="Genomic_DNA"/>
</dbReference>